<keyword evidence="1" id="KW-1133">Transmembrane helix</keyword>
<keyword evidence="1" id="KW-0472">Membrane</keyword>
<dbReference type="AlphaFoldDB" id="S8BCA2"/>
<proteinExistence type="predicted"/>
<gene>
    <name evidence="2" type="ORF">H072_9625</name>
</gene>
<reference evidence="3" key="2">
    <citation type="submission" date="2013-04" db="EMBL/GenBank/DDBJ databases">
        <title>Genomic mechanisms accounting for the adaptation to parasitism in nematode-trapping fungi.</title>
        <authorList>
            <person name="Ahren D.G."/>
        </authorList>
    </citation>
    <scope>NUCLEOTIDE SEQUENCE [LARGE SCALE GENOMIC DNA]</scope>
    <source>
        <strain evidence="3">CBS 200.50</strain>
    </source>
</reference>
<reference evidence="2 3" key="1">
    <citation type="journal article" date="2013" name="PLoS Genet.">
        <title>Genomic mechanisms accounting for the adaptation to parasitism in nematode-trapping fungi.</title>
        <authorList>
            <person name="Meerupati T."/>
            <person name="Andersson K.M."/>
            <person name="Friman E."/>
            <person name="Kumar D."/>
            <person name="Tunlid A."/>
            <person name="Ahren D."/>
        </authorList>
    </citation>
    <scope>NUCLEOTIDE SEQUENCE [LARGE SCALE GENOMIC DNA]</scope>
    <source>
        <strain evidence="2 3">CBS 200.50</strain>
    </source>
</reference>
<evidence type="ECO:0000313" key="2">
    <source>
        <dbReference type="EMBL" id="EPS36813.1"/>
    </source>
</evidence>
<keyword evidence="3" id="KW-1185">Reference proteome</keyword>
<feature type="transmembrane region" description="Helical" evidence="1">
    <location>
        <begin position="13"/>
        <end position="35"/>
    </location>
</feature>
<accession>S8BCA2</accession>
<dbReference type="EMBL" id="AQGS01000823">
    <property type="protein sequence ID" value="EPS36813.1"/>
    <property type="molecule type" value="Genomic_DNA"/>
</dbReference>
<name>S8BCA2_DACHA</name>
<keyword evidence="1" id="KW-0812">Transmembrane</keyword>
<protein>
    <submittedName>
        <fullName evidence="2">Uncharacterized protein</fullName>
    </submittedName>
</protein>
<organism evidence="2 3">
    <name type="scientific">Dactylellina haptotyla (strain CBS 200.50)</name>
    <name type="common">Nematode-trapping fungus</name>
    <name type="synonym">Monacrosporium haptotylum</name>
    <dbReference type="NCBI Taxonomy" id="1284197"/>
    <lineage>
        <taxon>Eukaryota</taxon>
        <taxon>Fungi</taxon>
        <taxon>Dikarya</taxon>
        <taxon>Ascomycota</taxon>
        <taxon>Pezizomycotina</taxon>
        <taxon>Orbiliomycetes</taxon>
        <taxon>Orbiliales</taxon>
        <taxon>Orbiliaceae</taxon>
        <taxon>Dactylellina</taxon>
    </lineage>
</organism>
<dbReference type="Proteomes" id="UP000015100">
    <property type="component" value="Unassembled WGS sequence"/>
</dbReference>
<dbReference type="HOGENOM" id="CLU_2440800_0_0_1"/>
<evidence type="ECO:0000313" key="3">
    <source>
        <dbReference type="Proteomes" id="UP000015100"/>
    </source>
</evidence>
<sequence>MSHHHYAVHEFPVIAQVLAATTFTCSVLLGTAILCGKSYFRGNIRLAHTNGHVGKLTSMFEDSPNGNGSYNGGDTATKSVHWGKRTVNYI</sequence>
<comment type="caution">
    <text evidence="2">The sequence shown here is derived from an EMBL/GenBank/DDBJ whole genome shotgun (WGS) entry which is preliminary data.</text>
</comment>
<evidence type="ECO:0000256" key="1">
    <source>
        <dbReference type="SAM" id="Phobius"/>
    </source>
</evidence>